<protein>
    <submittedName>
        <fullName evidence="1">Uncharacterized protein</fullName>
    </submittedName>
</protein>
<gene>
    <name evidence="1" type="ORF">AMTR_s00130p00119550</name>
</gene>
<name>W1NNW5_AMBTC</name>
<sequence length="75" mass="8461">MDQTNPCWLLTKHIGLALRKERYDKEAETESKQPRFAVPFTARPCSPGAIFDSWPATKAQIGPSEPCQSGDFFLF</sequence>
<keyword evidence="2" id="KW-1185">Reference proteome</keyword>
<evidence type="ECO:0000313" key="1">
    <source>
        <dbReference type="EMBL" id="ERM97691.1"/>
    </source>
</evidence>
<dbReference type="EMBL" id="KI395898">
    <property type="protein sequence ID" value="ERM97691.1"/>
    <property type="molecule type" value="Genomic_DNA"/>
</dbReference>
<accession>W1NNW5</accession>
<reference evidence="2" key="1">
    <citation type="journal article" date="2013" name="Science">
        <title>The Amborella genome and the evolution of flowering plants.</title>
        <authorList>
            <consortium name="Amborella Genome Project"/>
        </authorList>
    </citation>
    <scope>NUCLEOTIDE SEQUENCE [LARGE SCALE GENOMIC DNA]</scope>
</reference>
<dbReference type="AlphaFoldDB" id="W1NNW5"/>
<dbReference type="Gramene" id="ERM97691">
    <property type="protein sequence ID" value="ERM97691"/>
    <property type="gene ID" value="AMTR_s00130p00119550"/>
</dbReference>
<organism evidence="1 2">
    <name type="scientific">Amborella trichopoda</name>
    <dbReference type="NCBI Taxonomy" id="13333"/>
    <lineage>
        <taxon>Eukaryota</taxon>
        <taxon>Viridiplantae</taxon>
        <taxon>Streptophyta</taxon>
        <taxon>Embryophyta</taxon>
        <taxon>Tracheophyta</taxon>
        <taxon>Spermatophyta</taxon>
        <taxon>Magnoliopsida</taxon>
        <taxon>Amborellales</taxon>
        <taxon>Amborellaceae</taxon>
        <taxon>Amborella</taxon>
    </lineage>
</organism>
<dbReference type="Proteomes" id="UP000017836">
    <property type="component" value="Unassembled WGS sequence"/>
</dbReference>
<evidence type="ECO:0000313" key="2">
    <source>
        <dbReference type="Proteomes" id="UP000017836"/>
    </source>
</evidence>
<proteinExistence type="predicted"/>
<dbReference type="HOGENOM" id="CLU_2674420_0_0_1"/>